<evidence type="ECO:0000256" key="7">
    <source>
        <dbReference type="ARBA" id="ARBA00022676"/>
    </source>
</evidence>
<dbReference type="InterPro" id="IPR013534">
    <property type="entry name" value="Starch_synth_cat_dom"/>
</dbReference>
<keyword evidence="7 11" id="KW-0328">Glycosyltransferase</keyword>
<evidence type="ECO:0000256" key="3">
    <source>
        <dbReference type="ARBA" id="ARBA00004964"/>
    </source>
</evidence>
<dbReference type="PANTHER" id="PTHR45825:SF11">
    <property type="entry name" value="ALPHA AMYLASE DOMAIN-CONTAINING PROTEIN"/>
    <property type="match status" value="1"/>
</dbReference>
<comment type="caution">
    <text evidence="14">The sequence shown here is derived from an EMBL/GenBank/DDBJ whole genome shotgun (WGS) entry which is preliminary data.</text>
</comment>
<evidence type="ECO:0000256" key="4">
    <source>
        <dbReference type="ARBA" id="ARBA00010281"/>
    </source>
</evidence>
<proteinExistence type="inferred from homology"/>
<comment type="catalytic activity">
    <reaction evidence="1 11">
        <text>[(1-&gt;4)-alpha-D-glucosyl](n) + ADP-alpha-D-glucose = [(1-&gt;4)-alpha-D-glucosyl](n+1) + ADP + H(+)</text>
        <dbReference type="Rhea" id="RHEA:18189"/>
        <dbReference type="Rhea" id="RHEA-COMP:9584"/>
        <dbReference type="Rhea" id="RHEA-COMP:9587"/>
        <dbReference type="ChEBI" id="CHEBI:15378"/>
        <dbReference type="ChEBI" id="CHEBI:15444"/>
        <dbReference type="ChEBI" id="CHEBI:57498"/>
        <dbReference type="ChEBI" id="CHEBI:456216"/>
        <dbReference type="EC" id="2.4.1.21"/>
    </reaction>
</comment>
<dbReference type="Proteomes" id="UP001467690">
    <property type="component" value="Unassembled WGS sequence"/>
</dbReference>
<feature type="domain" description="Starch synthase catalytic" evidence="13">
    <location>
        <begin position="2"/>
        <end position="233"/>
    </location>
</feature>
<evidence type="ECO:0000313" key="14">
    <source>
        <dbReference type="EMBL" id="MER2494112.1"/>
    </source>
</evidence>
<organism evidence="14 15">
    <name type="scientific">Catenovulum sediminis</name>
    <dbReference type="NCBI Taxonomy" id="1740262"/>
    <lineage>
        <taxon>Bacteria</taxon>
        <taxon>Pseudomonadati</taxon>
        <taxon>Pseudomonadota</taxon>
        <taxon>Gammaproteobacteria</taxon>
        <taxon>Alteromonadales</taxon>
        <taxon>Alteromonadaceae</taxon>
        <taxon>Catenovulum</taxon>
    </lineage>
</organism>
<sequence>MNILFVSSEVEDLAKTGGLADVAKALPVSFKKVGHDVRIVTPFYQTSNNVENAKDVLTGVELHAGEQTYKYNVKSVELHGVTIYLVDYPAYFDRKGIYSDGYEAYDDNGERYAFFSMAALHLAQLLEFKCDIIHCNDWHTGLIPYYLKKHWSDNAFLASAKTVLSVHNGAFQGVFHLDSVPFLAKSGVDHEDAHHGLVNYLKIAVKYATKIVAVSPSYAQELQTDLGSHHMGDYFRNRSADMLGIINGCDYSQWDPAHDPLIPSQYTVENMSGKAFCKANLQQQSHLPVDGDIPLIGMVCRITDQKGFGYLIPILENILHHNVQIVMIGTGDPNLVSQIQAISDKHRSKFYFLHDFSLKFSHLITAGSDFFLMPSLFEPCGLNQMYSLAYGTLPIVRAVGGLKDTVKDLEADPAEANGFVFNRPDSEELLNCVRKALLFYHEYPQTFEFIRKKAMQSKFNWHDSAMKYEALYRSIAP</sequence>
<dbReference type="PANTHER" id="PTHR45825">
    <property type="entry name" value="GRANULE-BOUND STARCH SYNTHASE 1, CHLOROPLASTIC/AMYLOPLASTIC"/>
    <property type="match status" value="1"/>
</dbReference>
<dbReference type="HAMAP" id="MF_00484">
    <property type="entry name" value="Glycogen_synth"/>
    <property type="match status" value="1"/>
</dbReference>
<protein>
    <recommendedName>
        <fullName evidence="6 11">Glycogen synthase</fullName>
        <ecNumber evidence="5 11">2.4.1.21</ecNumber>
    </recommendedName>
    <alternativeName>
        <fullName evidence="10 11">Starch [bacterial glycogen] synthase</fullName>
    </alternativeName>
</protein>
<dbReference type="Gene3D" id="3.40.50.2000">
    <property type="entry name" value="Glycogen Phosphorylase B"/>
    <property type="match status" value="2"/>
</dbReference>
<dbReference type="Pfam" id="PF08323">
    <property type="entry name" value="Glyco_transf_5"/>
    <property type="match status" value="1"/>
</dbReference>
<keyword evidence="9 11" id="KW-0320">Glycogen biosynthesis</keyword>
<evidence type="ECO:0000259" key="12">
    <source>
        <dbReference type="Pfam" id="PF00534"/>
    </source>
</evidence>
<dbReference type="NCBIfam" id="NF001903">
    <property type="entry name" value="PRK00654.2-2"/>
    <property type="match status" value="1"/>
</dbReference>
<evidence type="ECO:0000259" key="13">
    <source>
        <dbReference type="Pfam" id="PF08323"/>
    </source>
</evidence>
<dbReference type="RefSeq" id="WP_350403138.1">
    <property type="nucleotide sequence ID" value="NZ_JBELOE010000284.1"/>
</dbReference>
<dbReference type="InterPro" id="IPR001296">
    <property type="entry name" value="Glyco_trans_1"/>
</dbReference>
<keyword evidence="15" id="KW-1185">Reference proteome</keyword>
<accession>A0ABV1RN24</accession>
<dbReference type="Pfam" id="PF00534">
    <property type="entry name" value="Glycos_transf_1"/>
    <property type="match status" value="1"/>
</dbReference>
<evidence type="ECO:0000256" key="8">
    <source>
        <dbReference type="ARBA" id="ARBA00022679"/>
    </source>
</evidence>
<dbReference type="CDD" id="cd03791">
    <property type="entry name" value="GT5_Glycogen_synthase_DULL1-like"/>
    <property type="match status" value="1"/>
</dbReference>
<reference evidence="14 15" key="1">
    <citation type="submission" date="2024-06" db="EMBL/GenBank/DDBJ databases">
        <authorList>
            <person name="Chen R.Y."/>
        </authorList>
    </citation>
    <scope>NUCLEOTIDE SEQUENCE [LARGE SCALE GENOMIC DNA]</scope>
    <source>
        <strain evidence="14 15">D2</strain>
    </source>
</reference>
<evidence type="ECO:0000313" key="15">
    <source>
        <dbReference type="Proteomes" id="UP001467690"/>
    </source>
</evidence>
<feature type="domain" description="Glycosyl transferase family 1" evidence="12">
    <location>
        <begin position="289"/>
        <end position="437"/>
    </location>
</feature>
<keyword evidence="8 11" id="KW-0808">Transferase</keyword>
<evidence type="ECO:0000256" key="1">
    <source>
        <dbReference type="ARBA" id="ARBA00001478"/>
    </source>
</evidence>
<evidence type="ECO:0000256" key="10">
    <source>
        <dbReference type="ARBA" id="ARBA00031722"/>
    </source>
</evidence>
<evidence type="ECO:0000256" key="11">
    <source>
        <dbReference type="HAMAP-Rule" id="MF_00484"/>
    </source>
</evidence>
<dbReference type="EMBL" id="JBELOE010000284">
    <property type="protein sequence ID" value="MER2494112.1"/>
    <property type="molecule type" value="Genomic_DNA"/>
</dbReference>
<dbReference type="GO" id="GO:0009011">
    <property type="term" value="F:alpha-1,4-glucan glucosyltransferase (ADP-glucose donor) activity"/>
    <property type="evidence" value="ECO:0007669"/>
    <property type="project" value="UniProtKB-EC"/>
</dbReference>
<evidence type="ECO:0000256" key="9">
    <source>
        <dbReference type="ARBA" id="ARBA00023056"/>
    </source>
</evidence>
<name>A0ABV1RN24_9ALTE</name>
<evidence type="ECO:0000256" key="2">
    <source>
        <dbReference type="ARBA" id="ARBA00002764"/>
    </source>
</evidence>
<dbReference type="InterPro" id="IPR011835">
    <property type="entry name" value="GS/SS"/>
</dbReference>
<gene>
    <name evidence="11 14" type="primary">glgA</name>
    <name evidence="14" type="ORF">ABS311_19730</name>
</gene>
<comment type="function">
    <text evidence="2 11">Synthesizes alpha-1,4-glucan chains using ADP-glucose.</text>
</comment>
<dbReference type="SUPFAM" id="SSF53756">
    <property type="entry name" value="UDP-Glycosyltransferase/glycogen phosphorylase"/>
    <property type="match status" value="1"/>
</dbReference>
<dbReference type="EC" id="2.4.1.21" evidence="5 11"/>
<comment type="similarity">
    <text evidence="4 11">Belongs to the glycosyltransferase 1 family. Bacterial/plant glycogen synthase subfamily.</text>
</comment>
<evidence type="ECO:0000256" key="6">
    <source>
        <dbReference type="ARBA" id="ARBA00019935"/>
    </source>
</evidence>
<comment type="pathway">
    <text evidence="3 11">Glycan biosynthesis; glycogen biosynthesis.</text>
</comment>
<evidence type="ECO:0000256" key="5">
    <source>
        <dbReference type="ARBA" id="ARBA00012588"/>
    </source>
</evidence>
<dbReference type="NCBIfam" id="TIGR02095">
    <property type="entry name" value="glgA"/>
    <property type="match status" value="1"/>
</dbReference>
<feature type="binding site" evidence="11">
    <location>
        <position position="15"/>
    </location>
    <ligand>
        <name>ADP-alpha-D-glucose</name>
        <dbReference type="ChEBI" id="CHEBI:57498"/>
    </ligand>
</feature>